<gene>
    <name evidence="3" type="ORF">AMJ52_04240</name>
</gene>
<feature type="domain" description="DUF6754" evidence="2">
    <location>
        <begin position="4"/>
        <end position="187"/>
    </location>
</feature>
<proteinExistence type="predicted"/>
<dbReference type="InterPro" id="IPR046642">
    <property type="entry name" value="DUF6754"/>
</dbReference>
<feature type="non-terminal residue" evidence="3">
    <location>
        <position position="187"/>
    </location>
</feature>
<keyword evidence="1" id="KW-1133">Transmembrane helix</keyword>
<protein>
    <recommendedName>
        <fullName evidence="2">DUF6754 domain-containing protein</fullName>
    </recommendedName>
</protein>
<feature type="transmembrane region" description="Helical" evidence="1">
    <location>
        <begin position="12"/>
        <end position="30"/>
    </location>
</feature>
<dbReference type="Pfam" id="PF20539">
    <property type="entry name" value="DUF6754"/>
    <property type="match status" value="1"/>
</dbReference>
<organism evidence="3 4">
    <name type="scientific">candidate division TA06 bacterium DG_78</name>
    <dbReference type="NCBI Taxonomy" id="1703772"/>
    <lineage>
        <taxon>Bacteria</taxon>
        <taxon>Bacteria division TA06</taxon>
    </lineage>
</organism>
<sequence>MKVHAQFFNTGRINIAICIVILFAAIIYYIRRARRGKILYIRKIPAITAMEEAIGRATEMGKPVLFVPGIMDIDEPETIAAMSILGRIAEKTAEYGTPLYVPTCHAMTMSMAQQIVKESATRVGRPDWFNADNIRYLTEDQFGYVSAVDGIMVREKPATNFYLGKFYAESVILAETGYSTGAVQIAG</sequence>
<keyword evidence="1" id="KW-0472">Membrane</keyword>
<evidence type="ECO:0000313" key="4">
    <source>
        <dbReference type="Proteomes" id="UP000051012"/>
    </source>
</evidence>
<keyword evidence="1" id="KW-0812">Transmembrane</keyword>
<dbReference type="EMBL" id="LJNI01000041">
    <property type="protein sequence ID" value="KPJ73158.1"/>
    <property type="molecule type" value="Genomic_DNA"/>
</dbReference>
<reference evidence="3 4" key="1">
    <citation type="journal article" date="2015" name="Microbiome">
        <title>Genomic resolution of linkages in carbon, nitrogen, and sulfur cycling among widespread estuary sediment bacteria.</title>
        <authorList>
            <person name="Baker B.J."/>
            <person name="Lazar C.S."/>
            <person name="Teske A.P."/>
            <person name="Dick G.J."/>
        </authorList>
    </citation>
    <scope>NUCLEOTIDE SEQUENCE [LARGE SCALE GENOMIC DNA]</scope>
    <source>
        <strain evidence="3">DG_78</strain>
    </source>
</reference>
<dbReference type="AlphaFoldDB" id="A0A0S7YET2"/>
<comment type="caution">
    <text evidence="3">The sequence shown here is derived from an EMBL/GenBank/DDBJ whole genome shotgun (WGS) entry which is preliminary data.</text>
</comment>
<dbReference type="Proteomes" id="UP000051012">
    <property type="component" value="Unassembled WGS sequence"/>
</dbReference>
<evidence type="ECO:0000259" key="2">
    <source>
        <dbReference type="Pfam" id="PF20539"/>
    </source>
</evidence>
<name>A0A0S7YET2_UNCT6</name>
<evidence type="ECO:0000313" key="3">
    <source>
        <dbReference type="EMBL" id="KPJ73158.1"/>
    </source>
</evidence>
<accession>A0A0S7YET2</accession>
<evidence type="ECO:0000256" key="1">
    <source>
        <dbReference type="SAM" id="Phobius"/>
    </source>
</evidence>